<evidence type="ECO:0000313" key="3">
    <source>
        <dbReference type="EMBL" id="KOX75851.1"/>
    </source>
</evidence>
<keyword evidence="3" id="KW-0489">Methyltransferase</keyword>
<dbReference type="AlphaFoldDB" id="A0A0N1ITR2"/>
<dbReference type="GO" id="GO:0000793">
    <property type="term" value="C:condensed chromosome"/>
    <property type="evidence" value="ECO:0007669"/>
    <property type="project" value="TreeGrafter"/>
</dbReference>
<feature type="domain" description="Mos1 transposase HTH" evidence="2">
    <location>
        <begin position="36"/>
        <end position="60"/>
    </location>
</feature>
<evidence type="ECO:0000256" key="1">
    <source>
        <dbReference type="SAM" id="MobiDB-lite"/>
    </source>
</evidence>
<dbReference type="GO" id="GO:0044774">
    <property type="term" value="P:mitotic DNA integrity checkpoint signaling"/>
    <property type="evidence" value="ECO:0007669"/>
    <property type="project" value="TreeGrafter"/>
</dbReference>
<name>A0A0N1ITR2_9HYME</name>
<reference evidence="3 4" key="1">
    <citation type="submission" date="2015-07" db="EMBL/GenBank/DDBJ databases">
        <title>The genome of Melipona quadrifasciata.</title>
        <authorList>
            <person name="Pan H."/>
            <person name="Kapheim K."/>
        </authorList>
    </citation>
    <scope>NUCLEOTIDE SEQUENCE [LARGE SCALE GENOMIC DNA]</scope>
    <source>
        <strain evidence="3">0111107301</strain>
        <tissue evidence="3">Whole body</tissue>
    </source>
</reference>
<sequence length="218" mass="25215">LTGRKYVEFPLHILPVLLEDVPLHTRSILWYQHDDCPVYGEGAVAERTVRKWFAKFKAGNFNLKDQERPGRSSTTDEDQIKTLIENNPRYTTRKLANNTRPHVTLIIRQKLQIAEQKLKAFSIGTMGKRPLSKKELEEQRKKEQEQAAAQAFEEFVATFQETPNKTTSKVWVKAGTYDAGKRQEDTREKGKLYKPQSKISELVDSRSSAEQAQDMRDY</sequence>
<dbReference type="GO" id="GO:0015074">
    <property type="term" value="P:DNA integration"/>
    <property type="evidence" value="ECO:0007669"/>
    <property type="project" value="TreeGrafter"/>
</dbReference>
<dbReference type="GO" id="GO:0044547">
    <property type="term" value="F:DNA topoisomerase binding"/>
    <property type="evidence" value="ECO:0007669"/>
    <property type="project" value="TreeGrafter"/>
</dbReference>
<feature type="compositionally biased region" description="Basic and acidic residues" evidence="1">
    <location>
        <begin position="179"/>
        <end position="191"/>
    </location>
</feature>
<organism evidence="3 4">
    <name type="scientific">Melipona quadrifasciata</name>
    <dbReference type="NCBI Taxonomy" id="166423"/>
    <lineage>
        <taxon>Eukaryota</taxon>
        <taxon>Metazoa</taxon>
        <taxon>Ecdysozoa</taxon>
        <taxon>Arthropoda</taxon>
        <taxon>Hexapoda</taxon>
        <taxon>Insecta</taxon>
        <taxon>Pterygota</taxon>
        <taxon>Neoptera</taxon>
        <taxon>Endopterygota</taxon>
        <taxon>Hymenoptera</taxon>
        <taxon>Apocrita</taxon>
        <taxon>Aculeata</taxon>
        <taxon>Apoidea</taxon>
        <taxon>Anthophila</taxon>
        <taxon>Apidae</taxon>
        <taxon>Melipona</taxon>
    </lineage>
</organism>
<keyword evidence="3" id="KW-0808">Transferase</keyword>
<dbReference type="EMBL" id="KQ435757">
    <property type="protein sequence ID" value="KOX75851.1"/>
    <property type="molecule type" value="Genomic_DNA"/>
</dbReference>
<dbReference type="InterPro" id="IPR041426">
    <property type="entry name" value="Mos1_HTH"/>
</dbReference>
<dbReference type="GO" id="GO:0031297">
    <property type="term" value="P:replication fork processing"/>
    <property type="evidence" value="ECO:0007669"/>
    <property type="project" value="TreeGrafter"/>
</dbReference>
<dbReference type="PANTHER" id="PTHR46060:SF2">
    <property type="entry name" value="HISTONE-LYSINE N-METHYLTRANSFERASE SETMAR"/>
    <property type="match status" value="1"/>
</dbReference>
<evidence type="ECO:0000259" key="2">
    <source>
        <dbReference type="Pfam" id="PF17906"/>
    </source>
</evidence>
<dbReference type="GO" id="GO:0000014">
    <property type="term" value="F:single-stranded DNA endodeoxyribonuclease activity"/>
    <property type="evidence" value="ECO:0007669"/>
    <property type="project" value="TreeGrafter"/>
</dbReference>
<accession>A0A0N1ITR2</accession>
<dbReference type="GO" id="GO:0046975">
    <property type="term" value="F:histone H3K36 methyltransferase activity"/>
    <property type="evidence" value="ECO:0007669"/>
    <property type="project" value="TreeGrafter"/>
</dbReference>
<dbReference type="Proteomes" id="UP000053105">
    <property type="component" value="Unassembled WGS sequence"/>
</dbReference>
<dbReference type="GO" id="GO:0005634">
    <property type="term" value="C:nucleus"/>
    <property type="evidence" value="ECO:0007669"/>
    <property type="project" value="TreeGrafter"/>
</dbReference>
<dbReference type="Gene3D" id="1.10.10.1450">
    <property type="match status" value="1"/>
</dbReference>
<dbReference type="STRING" id="166423.A0A0N1ITR2"/>
<dbReference type="PANTHER" id="PTHR46060">
    <property type="entry name" value="MARINER MOS1 TRANSPOSASE-LIKE PROTEIN"/>
    <property type="match status" value="1"/>
</dbReference>
<dbReference type="GO" id="GO:0042800">
    <property type="term" value="F:histone H3K4 methyltransferase activity"/>
    <property type="evidence" value="ECO:0007669"/>
    <property type="project" value="TreeGrafter"/>
</dbReference>
<protein>
    <submittedName>
        <fullName evidence="3">Histone-lysine N-methyltransferase SETMAR</fullName>
    </submittedName>
</protein>
<feature type="non-terminal residue" evidence="3">
    <location>
        <position position="1"/>
    </location>
</feature>
<dbReference type="GO" id="GO:0003697">
    <property type="term" value="F:single-stranded DNA binding"/>
    <property type="evidence" value="ECO:0007669"/>
    <property type="project" value="TreeGrafter"/>
</dbReference>
<keyword evidence="4" id="KW-1185">Reference proteome</keyword>
<dbReference type="InterPro" id="IPR052709">
    <property type="entry name" value="Transposase-MT_Hybrid"/>
</dbReference>
<dbReference type="GO" id="GO:0032259">
    <property type="term" value="P:methylation"/>
    <property type="evidence" value="ECO:0007669"/>
    <property type="project" value="UniProtKB-KW"/>
</dbReference>
<feature type="region of interest" description="Disordered" evidence="1">
    <location>
        <begin position="174"/>
        <end position="218"/>
    </location>
</feature>
<dbReference type="OrthoDB" id="10032414at2759"/>
<dbReference type="GO" id="GO:0006303">
    <property type="term" value="P:double-strand break repair via nonhomologous end joining"/>
    <property type="evidence" value="ECO:0007669"/>
    <property type="project" value="TreeGrafter"/>
</dbReference>
<evidence type="ECO:0000313" key="4">
    <source>
        <dbReference type="Proteomes" id="UP000053105"/>
    </source>
</evidence>
<dbReference type="GO" id="GO:0003690">
    <property type="term" value="F:double-stranded DNA binding"/>
    <property type="evidence" value="ECO:0007669"/>
    <property type="project" value="TreeGrafter"/>
</dbReference>
<gene>
    <name evidence="3" type="ORF">WN51_13335</name>
</gene>
<dbReference type="GO" id="GO:0035861">
    <property type="term" value="C:site of double-strand break"/>
    <property type="evidence" value="ECO:0007669"/>
    <property type="project" value="TreeGrafter"/>
</dbReference>
<dbReference type="Pfam" id="PF17906">
    <property type="entry name" value="HTH_48"/>
    <property type="match status" value="1"/>
</dbReference>
<dbReference type="GO" id="GO:0000729">
    <property type="term" value="P:DNA double-strand break processing"/>
    <property type="evidence" value="ECO:0007669"/>
    <property type="project" value="TreeGrafter"/>
</dbReference>
<proteinExistence type="predicted"/>